<dbReference type="Gene3D" id="2.40.170.20">
    <property type="entry name" value="TonB-dependent receptor, beta-barrel domain"/>
    <property type="match status" value="1"/>
</dbReference>
<dbReference type="NCBIfam" id="TIGR04057">
    <property type="entry name" value="SusC_RagA_signa"/>
    <property type="match status" value="1"/>
</dbReference>
<dbReference type="Pfam" id="PF13715">
    <property type="entry name" value="CarbopepD_reg_2"/>
    <property type="match status" value="1"/>
</dbReference>
<reference evidence="9 10" key="1">
    <citation type="submission" date="2017-02" db="EMBL/GenBank/DDBJ databases">
        <authorList>
            <person name="Peterson S.W."/>
        </authorList>
    </citation>
    <scope>NUCLEOTIDE SEQUENCE [LARGE SCALE GENOMIC DNA]</scope>
    <source>
        <strain evidence="9 10">DSM 18108</strain>
    </source>
</reference>
<dbReference type="SUPFAM" id="SSF49464">
    <property type="entry name" value="Carboxypeptidase regulatory domain-like"/>
    <property type="match status" value="1"/>
</dbReference>
<evidence type="ECO:0000256" key="5">
    <source>
        <dbReference type="ARBA" id="ARBA00023136"/>
    </source>
</evidence>
<dbReference type="Pfam" id="PF07715">
    <property type="entry name" value="Plug"/>
    <property type="match status" value="1"/>
</dbReference>
<dbReference type="PROSITE" id="PS52016">
    <property type="entry name" value="TONB_DEPENDENT_REC_3"/>
    <property type="match status" value="1"/>
</dbReference>
<dbReference type="STRING" id="393003.SAMN05660461_1902"/>
<evidence type="ECO:0000256" key="3">
    <source>
        <dbReference type="ARBA" id="ARBA00022452"/>
    </source>
</evidence>
<dbReference type="SUPFAM" id="SSF56935">
    <property type="entry name" value="Porins"/>
    <property type="match status" value="1"/>
</dbReference>
<evidence type="ECO:0000256" key="1">
    <source>
        <dbReference type="ARBA" id="ARBA00004571"/>
    </source>
</evidence>
<dbReference type="NCBIfam" id="TIGR04056">
    <property type="entry name" value="OMP_RagA_SusC"/>
    <property type="match status" value="1"/>
</dbReference>
<feature type="domain" description="TonB-dependent receptor plug" evidence="8">
    <location>
        <begin position="288"/>
        <end position="389"/>
    </location>
</feature>
<dbReference type="Proteomes" id="UP000190166">
    <property type="component" value="Unassembled WGS sequence"/>
</dbReference>
<dbReference type="AlphaFoldDB" id="A0A1T5NJJ7"/>
<dbReference type="GO" id="GO:0009279">
    <property type="term" value="C:cell outer membrane"/>
    <property type="evidence" value="ECO:0007669"/>
    <property type="project" value="UniProtKB-SubCell"/>
</dbReference>
<dbReference type="InterPro" id="IPR023997">
    <property type="entry name" value="TonB-dep_OMP_SusC/RagA_CS"/>
</dbReference>
<sequence>MGKHHWLQAINYSRKLIFITEIKCMILTALFQNREEGSYSLVRRPDHHHINTSGKHHHQCRSYTPVFAGTMKKNNLPTKIWRIMRLSALLLMAGMLQVSAKSTAQRVTLSVRNTPLSTVFNTINRQTGYIVFYNYDALQSSRPVTLDMKNATIQELLHASLMGQNLEYAIEDKTITVTRILPRTPELPAAPAQIVITGRITDENGVPLPGVSVVVKGTAKGTQTNNNGEYTVVVRDENAVLSFSYVGYEKQELVVGKSGVISIQLKPSNNKLTGIDVVNTGYQTISRERATGSFSVIDPYRLRAKLKPDVKSALEGQATGVVLTKEGNLEIRGVSTLLGTAASAPLLVIDGYPSSAGLESLNIDNIESITVLKDAVAASIYGARSSNGVIVIATRSGRKGALQVEYKGSTGITLKPDLSNLNRASSADYVDAEIELYNQDPNSYLTTYNNYGSTSRVNYLMIAKSQGWMNEKDVNAELDVLKKNDGLAQMEKYYFRNQFTQQHNISLSGGSEKSMLNAAVRYISNQNNTVRNSDNRLIFDVKNDWQPRKGVNIRLFSNVNYATSASPVRGWQDMLAFTNTSLVQPYNLLVDPATGETLNVPSKNQKKEDRYAALTGLKPLYYNPLDDLGLETYNTKALQIRLGGSVNVKIFDGLNVEAGGTWSRGDAQTRSLYDKMSYRVRLWYDDNTSISNGSKHYIPDGAVVNEARNFNQSYMFRTQLNFNRVIATKHRVSAIAGNEISRNTADNNSLPTRFGYNDQAGTFSTFNYADYNAGSYNADMLGTSRPSASIGSYAFQDNRFVSWYANGSYEYNNRFILSGSIRLDQTNFFGTDPRYRYKPLWSAGGTYKLAEEKFFQVPLIDRLDLRASYGINGNISLNSGPFLIITPGSYSNYTGDVSYSISSPPNNSLRWEKTKSTNFGVDISLLNRRINVTADYYLRNSSDLLASDAIDPTRGFSSLVKNIGEVRNTGYEISLNADVLRKRDFVWNTFLNFSYNKNTVVTYNVTYQYPSTITSGAIKKAGDPLDALYSYKYAGLDNNGVSQFYTAKGEKSGGGNVAVGDLIYSGTLRPKYAIGLTNSFRVQRFDLSFMFIAKLGNVLRRDAFSGSNILNKHVSERWKQPGDEAKTIYPKLSSWNMDMFYFPYSDILIESASYMKLRDITLTYDLNPQLLKRIGFTSTRIYFQTRNLFMITANSDHRDPETSELNLSGGTGAFTEQGFSSLSLRPEFYVGLSFSL</sequence>
<dbReference type="InterPro" id="IPR008969">
    <property type="entry name" value="CarboxyPept-like_regulatory"/>
</dbReference>
<name>A0A1T5NJJ7_9BACT</name>
<keyword evidence="2 7" id="KW-0813">Transport</keyword>
<dbReference type="InterPro" id="IPR023996">
    <property type="entry name" value="TonB-dep_OMP_SusC/RagA"/>
</dbReference>
<evidence type="ECO:0000256" key="2">
    <source>
        <dbReference type="ARBA" id="ARBA00022448"/>
    </source>
</evidence>
<dbReference type="InterPro" id="IPR012910">
    <property type="entry name" value="Plug_dom"/>
</dbReference>
<dbReference type="InterPro" id="IPR039426">
    <property type="entry name" value="TonB-dep_rcpt-like"/>
</dbReference>
<evidence type="ECO:0000313" key="9">
    <source>
        <dbReference type="EMBL" id="SKD00651.1"/>
    </source>
</evidence>
<dbReference type="InterPro" id="IPR037066">
    <property type="entry name" value="Plug_dom_sf"/>
</dbReference>
<evidence type="ECO:0000313" key="10">
    <source>
        <dbReference type="Proteomes" id="UP000190166"/>
    </source>
</evidence>
<keyword evidence="4 7" id="KW-0812">Transmembrane</keyword>
<keyword evidence="3 7" id="KW-1134">Transmembrane beta strand</keyword>
<dbReference type="EMBL" id="FUZZ01000001">
    <property type="protein sequence ID" value="SKD00651.1"/>
    <property type="molecule type" value="Genomic_DNA"/>
</dbReference>
<comment type="subcellular location">
    <subcellularLocation>
        <location evidence="1 7">Cell outer membrane</location>
        <topology evidence="1 7">Multi-pass membrane protein</topology>
    </subcellularLocation>
</comment>
<evidence type="ECO:0000256" key="4">
    <source>
        <dbReference type="ARBA" id="ARBA00022692"/>
    </source>
</evidence>
<gene>
    <name evidence="9" type="ORF">SAMN05660461_1902</name>
</gene>
<dbReference type="Gene3D" id="2.170.130.10">
    <property type="entry name" value="TonB-dependent receptor, plug domain"/>
    <property type="match status" value="1"/>
</dbReference>
<keyword evidence="10" id="KW-1185">Reference proteome</keyword>
<keyword evidence="5 7" id="KW-0472">Membrane</keyword>
<evidence type="ECO:0000256" key="7">
    <source>
        <dbReference type="PROSITE-ProRule" id="PRU01360"/>
    </source>
</evidence>
<organism evidence="9 10">
    <name type="scientific">Chitinophaga ginsengisegetis</name>
    <dbReference type="NCBI Taxonomy" id="393003"/>
    <lineage>
        <taxon>Bacteria</taxon>
        <taxon>Pseudomonadati</taxon>
        <taxon>Bacteroidota</taxon>
        <taxon>Chitinophagia</taxon>
        <taxon>Chitinophagales</taxon>
        <taxon>Chitinophagaceae</taxon>
        <taxon>Chitinophaga</taxon>
    </lineage>
</organism>
<keyword evidence="6 7" id="KW-0998">Cell outer membrane</keyword>
<dbReference type="InterPro" id="IPR036942">
    <property type="entry name" value="Beta-barrel_TonB_sf"/>
</dbReference>
<accession>A0A1T5NJJ7</accession>
<evidence type="ECO:0000259" key="8">
    <source>
        <dbReference type="Pfam" id="PF07715"/>
    </source>
</evidence>
<evidence type="ECO:0000256" key="6">
    <source>
        <dbReference type="ARBA" id="ARBA00023237"/>
    </source>
</evidence>
<protein>
    <submittedName>
        <fullName evidence="9">TonB-linked outer membrane protein, SusC/RagA family</fullName>
    </submittedName>
</protein>
<comment type="similarity">
    <text evidence="7">Belongs to the TonB-dependent receptor family.</text>
</comment>
<dbReference type="Gene3D" id="2.60.40.1120">
    <property type="entry name" value="Carboxypeptidase-like, regulatory domain"/>
    <property type="match status" value="1"/>
</dbReference>
<proteinExistence type="inferred from homology"/>